<keyword evidence="3 8" id="KW-0349">Heme</keyword>
<evidence type="ECO:0000256" key="7">
    <source>
        <dbReference type="ARBA" id="ARBA00023033"/>
    </source>
</evidence>
<proteinExistence type="inferred from homology"/>
<dbReference type="STRING" id="1573173.A0A167CBL2"/>
<comment type="cofactor">
    <cofactor evidence="1 8">
        <name>heme</name>
        <dbReference type="ChEBI" id="CHEBI:30413"/>
    </cofactor>
</comment>
<gene>
    <name evidence="10" type="ORF">CI238_10704</name>
</gene>
<evidence type="ECO:0000256" key="6">
    <source>
        <dbReference type="ARBA" id="ARBA00023004"/>
    </source>
</evidence>
<keyword evidence="9" id="KW-0472">Membrane</keyword>
<dbReference type="Gene3D" id="1.10.630.10">
    <property type="entry name" value="Cytochrome P450"/>
    <property type="match status" value="1"/>
</dbReference>
<keyword evidence="9" id="KW-1133">Transmembrane helix</keyword>
<keyword evidence="4 8" id="KW-0479">Metal-binding</keyword>
<name>A0A167CBL2_COLIC</name>
<organism evidence="10 11">
    <name type="scientific">Colletotrichum incanum</name>
    <name type="common">Soybean anthracnose fungus</name>
    <dbReference type="NCBI Taxonomy" id="1573173"/>
    <lineage>
        <taxon>Eukaryota</taxon>
        <taxon>Fungi</taxon>
        <taxon>Dikarya</taxon>
        <taxon>Ascomycota</taxon>
        <taxon>Pezizomycotina</taxon>
        <taxon>Sordariomycetes</taxon>
        <taxon>Hypocreomycetidae</taxon>
        <taxon>Glomerellales</taxon>
        <taxon>Glomerellaceae</taxon>
        <taxon>Colletotrichum</taxon>
        <taxon>Colletotrichum spaethianum species complex</taxon>
    </lineage>
</organism>
<evidence type="ECO:0000256" key="4">
    <source>
        <dbReference type="ARBA" id="ARBA00022723"/>
    </source>
</evidence>
<evidence type="ECO:0000256" key="2">
    <source>
        <dbReference type="ARBA" id="ARBA00010617"/>
    </source>
</evidence>
<accession>A0A167CBL2</accession>
<dbReference type="Proteomes" id="UP000076584">
    <property type="component" value="Unassembled WGS sequence"/>
</dbReference>
<dbReference type="GO" id="GO:0004497">
    <property type="term" value="F:monooxygenase activity"/>
    <property type="evidence" value="ECO:0007669"/>
    <property type="project" value="UniProtKB-KW"/>
</dbReference>
<dbReference type="GO" id="GO:0005506">
    <property type="term" value="F:iron ion binding"/>
    <property type="evidence" value="ECO:0007669"/>
    <property type="project" value="InterPro"/>
</dbReference>
<dbReference type="InterPro" id="IPR036396">
    <property type="entry name" value="Cyt_P450_sf"/>
</dbReference>
<dbReference type="AlphaFoldDB" id="A0A167CBL2"/>
<keyword evidence="11" id="KW-1185">Reference proteome</keyword>
<feature type="transmembrane region" description="Helical" evidence="9">
    <location>
        <begin position="6"/>
        <end position="30"/>
    </location>
</feature>
<dbReference type="PANTHER" id="PTHR24305:SF77">
    <property type="entry name" value="CYTOCHROME P450 MONOOXYGENASE"/>
    <property type="match status" value="1"/>
</dbReference>
<comment type="caution">
    <text evidence="10">The sequence shown here is derived from an EMBL/GenBank/DDBJ whole genome shotgun (WGS) entry which is preliminary data.</text>
</comment>
<dbReference type="CDD" id="cd11060">
    <property type="entry name" value="CYP57A1-like"/>
    <property type="match status" value="1"/>
</dbReference>
<dbReference type="PRINTS" id="PR00385">
    <property type="entry name" value="P450"/>
</dbReference>
<evidence type="ECO:0000256" key="3">
    <source>
        <dbReference type="ARBA" id="ARBA00022617"/>
    </source>
</evidence>
<feature type="binding site" description="axial binding residue" evidence="8">
    <location>
        <position position="475"/>
    </location>
    <ligand>
        <name>heme</name>
        <dbReference type="ChEBI" id="CHEBI:30413"/>
    </ligand>
    <ligandPart>
        <name>Fe</name>
        <dbReference type="ChEBI" id="CHEBI:18248"/>
    </ligandPart>
</feature>
<sequence>LDHMSSFFVASSYTSLLGAGAGIWVLCYLLSALYSWNRLGAVPAASWTAHFSYLWLAKTTYSGRQYWVHRSLHKSKGSLIRVGPNEVVTNDPKLVRKISGTDERWARDPFYITGKFNPYHDNMFSILNPREHQMAKSRRLAAYSGRETPDLEIGMDGLVKTLIHMIEARYTSPIKDSQGPPLLDLGRTSCYFTLDVITRLAFGKEFGYLDSENDHFGFLGSLHDLWPQMSTCADVPILRKFLFSSFFLKLMGPKTTDKVGFGALMGVANHYVGKRFASNEKPQQDMLVGLLHNQSGLELRTLTMRKGSMIKHGLNQVECETEGLFMIIAGTESTASAIRSALVHTMTSPLVYQKLKAEIHTAIREGKVSSPITFQEAKALPYLQAVIYESIRMRPPLIGYFPKVVPAGGENILGYYLPAGTAIGTNMSAILASTDLFGPDADVFRPERFTELEEDSCKQMKRDVELAFGSGQWMCMGKTIAFMEINKSVFEIFRAFDMQLVQPFAPSTILTYGTFLESKLMVKVSKSDIS</sequence>
<keyword evidence="9" id="KW-0812">Transmembrane</keyword>
<dbReference type="PANTHER" id="PTHR24305">
    <property type="entry name" value="CYTOCHROME P450"/>
    <property type="match status" value="1"/>
</dbReference>
<dbReference type="InterPro" id="IPR050121">
    <property type="entry name" value="Cytochrome_P450_monoxygenase"/>
</dbReference>
<keyword evidence="6 8" id="KW-0408">Iron</keyword>
<dbReference type="Pfam" id="PF00067">
    <property type="entry name" value="p450"/>
    <property type="match status" value="1"/>
</dbReference>
<evidence type="ECO:0000256" key="9">
    <source>
        <dbReference type="SAM" id="Phobius"/>
    </source>
</evidence>
<comment type="similarity">
    <text evidence="2">Belongs to the cytochrome P450 family.</text>
</comment>
<dbReference type="EMBL" id="LFIW01001390">
    <property type="protein sequence ID" value="KZL82382.1"/>
    <property type="molecule type" value="Genomic_DNA"/>
</dbReference>
<keyword evidence="7 10" id="KW-0503">Monooxygenase</keyword>
<keyword evidence="5" id="KW-0560">Oxidoreductase</keyword>
<evidence type="ECO:0000256" key="5">
    <source>
        <dbReference type="ARBA" id="ARBA00023002"/>
    </source>
</evidence>
<evidence type="ECO:0000313" key="10">
    <source>
        <dbReference type="EMBL" id="KZL82382.1"/>
    </source>
</evidence>
<protein>
    <submittedName>
        <fullName evidence="10">Cytochrome p450 monooxygenase protein</fullName>
    </submittedName>
</protein>
<dbReference type="InterPro" id="IPR001128">
    <property type="entry name" value="Cyt_P450"/>
</dbReference>
<feature type="non-terminal residue" evidence="10">
    <location>
        <position position="1"/>
    </location>
</feature>
<evidence type="ECO:0000313" key="11">
    <source>
        <dbReference type="Proteomes" id="UP000076584"/>
    </source>
</evidence>
<dbReference type="SUPFAM" id="SSF48264">
    <property type="entry name" value="Cytochrome P450"/>
    <property type="match status" value="1"/>
</dbReference>
<reference evidence="10 11" key="1">
    <citation type="submission" date="2015-06" db="EMBL/GenBank/DDBJ databases">
        <title>Survival trade-offs in plant roots during colonization by closely related pathogenic and mutualistic fungi.</title>
        <authorList>
            <person name="Hacquard S."/>
            <person name="Kracher B."/>
            <person name="Hiruma K."/>
            <person name="Weinman A."/>
            <person name="Muench P."/>
            <person name="Garrido Oter R."/>
            <person name="Ver Loren van Themaat E."/>
            <person name="Dallerey J.-F."/>
            <person name="Damm U."/>
            <person name="Henrissat B."/>
            <person name="Lespinet O."/>
            <person name="Thon M."/>
            <person name="Kemen E."/>
            <person name="McHardy A.C."/>
            <person name="Schulze-Lefert P."/>
            <person name="O'Connell R.J."/>
        </authorList>
    </citation>
    <scope>NUCLEOTIDE SEQUENCE [LARGE SCALE GENOMIC DNA]</scope>
    <source>
        <strain evidence="10 11">MAFF 238704</strain>
    </source>
</reference>
<dbReference type="GO" id="GO:0016705">
    <property type="term" value="F:oxidoreductase activity, acting on paired donors, with incorporation or reduction of molecular oxygen"/>
    <property type="evidence" value="ECO:0007669"/>
    <property type="project" value="InterPro"/>
</dbReference>
<evidence type="ECO:0000256" key="8">
    <source>
        <dbReference type="PIRSR" id="PIRSR602401-1"/>
    </source>
</evidence>
<dbReference type="PRINTS" id="PR00463">
    <property type="entry name" value="EP450I"/>
</dbReference>
<dbReference type="InterPro" id="IPR002401">
    <property type="entry name" value="Cyt_P450_E_grp-I"/>
</dbReference>
<evidence type="ECO:0000256" key="1">
    <source>
        <dbReference type="ARBA" id="ARBA00001971"/>
    </source>
</evidence>
<dbReference type="GO" id="GO:0020037">
    <property type="term" value="F:heme binding"/>
    <property type="evidence" value="ECO:0007669"/>
    <property type="project" value="InterPro"/>
</dbReference>